<feature type="compositionally biased region" description="Basic residues" evidence="1">
    <location>
        <begin position="1"/>
        <end position="11"/>
    </location>
</feature>
<gene>
    <name evidence="2" type="ORF">LR48_Vigan347s001000</name>
</gene>
<organism evidence="2 3">
    <name type="scientific">Phaseolus angularis</name>
    <name type="common">Azuki bean</name>
    <name type="synonym">Vigna angularis</name>
    <dbReference type="NCBI Taxonomy" id="3914"/>
    <lineage>
        <taxon>Eukaryota</taxon>
        <taxon>Viridiplantae</taxon>
        <taxon>Streptophyta</taxon>
        <taxon>Embryophyta</taxon>
        <taxon>Tracheophyta</taxon>
        <taxon>Spermatophyta</taxon>
        <taxon>Magnoliopsida</taxon>
        <taxon>eudicotyledons</taxon>
        <taxon>Gunneridae</taxon>
        <taxon>Pentapetalae</taxon>
        <taxon>rosids</taxon>
        <taxon>fabids</taxon>
        <taxon>Fabales</taxon>
        <taxon>Fabaceae</taxon>
        <taxon>Papilionoideae</taxon>
        <taxon>50 kb inversion clade</taxon>
        <taxon>NPAAA clade</taxon>
        <taxon>indigoferoid/millettioid clade</taxon>
        <taxon>Phaseoleae</taxon>
        <taxon>Vigna</taxon>
    </lineage>
</organism>
<proteinExistence type="predicted"/>
<dbReference type="Proteomes" id="UP000053144">
    <property type="component" value="Unassembled WGS sequence"/>
</dbReference>
<dbReference type="AlphaFoldDB" id="A0A0L9T9D4"/>
<feature type="compositionally biased region" description="Low complexity" evidence="1">
    <location>
        <begin position="15"/>
        <end position="26"/>
    </location>
</feature>
<protein>
    <submittedName>
        <fullName evidence="2">Uncharacterized protein</fullName>
    </submittedName>
</protein>
<feature type="region of interest" description="Disordered" evidence="1">
    <location>
        <begin position="1"/>
        <end position="32"/>
    </location>
</feature>
<evidence type="ECO:0000313" key="2">
    <source>
        <dbReference type="EMBL" id="KOM26956.1"/>
    </source>
</evidence>
<dbReference type="Gramene" id="KOM26956">
    <property type="protein sequence ID" value="KOM26956"/>
    <property type="gene ID" value="LR48_Vigan347s001000"/>
</dbReference>
<accession>A0A0L9T9D4</accession>
<evidence type="ECO:0000256" key="1">
    <source>
        <dbReference type="SAM" id="MobiDB-lite"/>
    </source>
</evidence>
<evidence type="ECO:0000313" key="3">
    <source>
        <dbReference type="Proteomes" id="UP000053144"/>
    </source>
</evidence>
<name>A0A0L9T9D4_PHAAN</name>
<dbReference type="EMBL" id="KQ258353">
    <property type="protein sequence ID" value="KOM26956.1"/>
    <property type="molecule type" value="Genomic_DNA"/>
</dbReference>
<reference evidence="3" key="1">
    <citation type="journal article" date="2015" name="Proc. Natl. Acad. Sci. U.S.A.">
        <title>Genome sequencing of adzuki bean (Vigna angularis) provides insight into high starch and low fat accumulation and domestication.</title>
        <authorList>
            <person name="Yang K."/>
            <person name="Tian Z."/>
            <person name="Chen C."/>
            <person name="Luo L."/>
            <person name="Zhao B."/>
            <person name="Wang Z."/>
            <person name="Yu L."/>
            <person name="Li Y."/>
            <person name="Sun Y."/>
            <person name="Li W."/>
            <person name="Chen Y."/>
            <person name="Li Y."/>
            <person name="Zhang Y."/>
            <person name="Ai D."/>
            <person name="Zhao J."/>
            <person name="Shang C."/>
            <person name="Ma Y."/>
            <person name="Wu B."/>
            <person name="Wang M."/>
            <person name="Gao L."/>
            <person name="Sun D."/>
            <person name="Zhang P."/>
            <person name="Guo F."/>
            <person name="Wang W."/>
            <person name="Li Y."/>
            <person name="Wang J."/>
            <person name="Varshney R.K."/>
            <person name="Wang J."/>
            <person name="Ling H.Q."/>
            <person name="Wan P."/>
        </authorList>
    </citation>
    <scope>NUCLEOTIDE SEQUENCE</scope>
    <source>
        <strain evidence="3">cv. Jingnong 6</strain>
    </source>
</reference>
<sequence length="155" mass="17674">MTDSRRPRRRTGGASSSRPRTPHPTSIEGWISDPEKQVEFAHFWQERVSIDGEHTQSIQSIETKIGETTFRQMGFVAHGRVLVHKDDDNQDEENDDMDAHMVEPIRVVGPSKVGPSTMPSSSSLSIEEYFVNLSKQMEDMSFAHQARFNQIIEMQ</sequence>